<dbReference type="InterPro" id="IPR036856">
    <property type="entry name" value="Ald_Oxase/Xan_DH_a/b_sf"/>
</dbReference>
<feature type="region of interest" description="Disordered" evidence="1">
    <location>
        <begin position="139"/>
        <end position="167"/>
    </location>
</feature>
<dbReference type="InterPro" id="IPR000674">
    <property type="entry name" value="Ald_Oxase/Xan_DH_a/b"/>
</dbReference>
<dbReference type="InterPro" id="IPR037165">
    <property type="entry name" value="AldOxase/xan_DH_Mopterin-bd_sf"/>
</dbReference>
<protein>
    <submittedName>
        <fullName evidence="3">Molybdopterin-dependent oxidoreductase</fullName>
    </submittedName>
</protein>
<dbReference type="InterPro" id="IPR016208">
    <property type="entry name" value="Ald_Oxase/xanthine_DH-like"/>
</dbReference>
<evidence type="ECO:0000259" key="2">
    <source>
        <dbReference type="SMART" id="SM01008"/>
    </source>
</evidence>
<comment type="caution">
    <text evidence="3">The sequence shown here is derived from an EMBL/GenBank/DDBJ whole genome shotgun (WGS) entry which is preliminary data.</text>
</comment>
<evidence type="ECO:0000256" key="1">
    <source>
        <dbReference type="SAM" id="MobiDB-lite"/>
    </source>
</evidence>
<feature type="compositionally biased region" description="Basic and acidic residues" evidence="1">
    <location>
        <begin position="154"/>
        <end position="167"/>
    </location>
</feature>
<feature type="domain" description="Aldehyde oxidase/xanthine dehydrogenase a/b hammerhead" evidence="2">
    <location>
        <begin position="23"/>
        <end position="136"/>
    </location>
</feature>
<dbReference type="Gene3D" id="3.90.1170.50">
    <property type="entry name" value="Aldehyde oxidase/xanthine dehydrogenase, a/b hammerhead"/>
    <property type="match status" value="1"/>
</dbReference>
<sequence length="741" mass="78570">MTPTPTPVTGQPLDRTDGVAKVTGAARFSSEHPLARMAYAVLVQSTIPKGKIIAIDTAQASAMRGVLLVMTHRNAPKLPAPKPPGKDEQPPNPKLSLLQNDEVQYNGQPVAVVVADTLEHAQDAARRVKVRYAPQPAVLDFQAAKRAPRTPKPQPDRPSDTARGDAEAELARAATRIDTVYTTPMENHNPMEPHATIAAWDGGSLTLHDATQNVSGVRKAVARSLGIAPEQVRVICPFVGGGFGCKGSTWSHVVLAAMAARQVGRPVKLALERTHMYGPVGARPMTEQRLRLGAQRDGGLQSVMHDTISHTSFVDDFTEPCTSPTRMLYASTALRTTQRLATLNLGVPTYMRAPGEAPGSFALECALDELAIALQMDPVALRLRNDAERDPEKDLPWSSKALRECYRVGAERFGWARRTAQPGSMREGRTLIGYGMATATYPANRMPAKASAMIRPDGTVLVRSGTHDLGTGTYTIMTQVAADALGWPVGKVTFELGDTAMPQAPVSGGSMTAASVAPAVQAAATAVRAKLVALATGDAMSPVHGAAADDVLVENGWLLRKSQPDRREPAAALIARNGGAPVTADSEAKPGDEKKQVSLHSFGAVFVEVHVDADLGTVRVPRIVGVYDVGRLLNRKTGHSQLMGGIVWGLGMALTEKTEMDWRVGRAVNANLADYHVPVNADIGAIDVTVLDGADPHINALGARGIGEIGITGVAAAIANAVYHATGKRVRDLPITADKLI</sequence>
<dbReference type="Gene3D" id="3.30.365.10">
    <property type="entry name" value="Aldehyde oxidase/xanthine dehydrogenase, molybdopterin binding domain"/>
    <property type="match status" value="4"/>
</dbReference>
<name>A0A7X2INX1_9BURK</name>
<dbReference type="EMBL" id="WKJJ01000010">
    <property type="protein sequence ID" value="MRV73329.1"/>
    <property type="molecule type" value="Genomic_DNA"/>
</dbReference>
<feature type="region of interest" description="Disordered" evidence="1">
    <location>
        <begin position="75"/>
        <end position="95"/>
    </location>
</feature>
<dbReference type="InterPro" id="IPR008274">
    <property type="entry name" value="AldOxase/xan_DH_MoCoBD1"/>
</dbReference>
<organism evidence="3 4">
    <name type="scientific">Pseudoduganella rivuli</name>
    <dbReference type="NCBI Taxonomy" id="2666085"/>
    <lineage>
        <taxon>Bacteria</taxon>
        <taxon>Pseudomonadati</taxon>
        <taxon>Pseudomonadota</taxon>
        <taxon>Betaproteobacteria</taxon>
        <taxon>Burkholderiales</taxon>
        <taxon>Oxalobacteraceae</taxon>
        <taxon>Telluria group</taxon>
        <taxon>Pseudoduganella</taxon>
    </lineage>
</organism>
<reference evidence="3 4" key="1">
    <citation type="submission" date="2019-11" db="EMBL/GenBank/DDBJ databases">
        <title>Novel species isolated from a subtropical stream in China.</title>
        <authorList>
            <person name="Lu H."/>
        </authorList>
    </citation>
    <scope>NUCLEOTIDE SEQUENCE [LARGE SCALE GENOMIC DNA]</scope>
    <source>
        <strain evidence="3 4">FT92W</strain>
    </source>
</reference>
<dbReference type="GO" id="GO:0016491">
    <property type="term" value="F:oxidoreductase activity"/>
    <property type="evidence" value="ECO:0007669"/>
    <property type="project" value="InterPro"/>
</dbReference>
<evidence type="ECO:0000313" key="3">
    <source>
        <dbReference type="EMBL" id="MRV73329.1"/>
    </source>
</evidence>
<dbReference type="InterPro" id="IPR046867">
    <property type="entry name" value="AldOxase/xan_DH_MoCoBD2"/>
</dbReference>
<dbReference type="GO" id="GO:0005506">
    <property type="term" value="F:iron ion binding"/>
    <property type="evidence" value="ECO:0007669"/>
    <property type="project" value="InterPro"/>
</dbReference>
<keyword evidence="4" id="KW-1185">Reference proteome</keyword>
<dbReference type="PANTHER" id="PTHR11908:SF153">
    <property type="entry name" value="DEHYDROGENASE"/>
    <property type="match status" value="1"/>
</dbReference>
<dbReference type="SUPFAM" id="SSF56003">
    <property type="entry name" value="Molybdenum cofactor-binding domain"/>
    <property type="match status" value="1"/>
</dbReference>
<dbReference type="RefSeq" id="WP_154375818.1">
    <property type="nucleotide sequence ID" value="NZ_WKJJ01000010.1"/>
</dbReference>
<evidence type="ECO:0000313" key="4">
    <source>
        <dbReference type="Proteomes" id="UP000446768"/>
    </source>
</evidence>
<dbReference type="Pfam" id="PF20256">
    <property type="entry name" value="MoCoBD_2"/>
    <property type="match status" value="1"/>
</dbReference>
<dbReference type="SUPFAM" id="SSF54665">
    <property type="entry name" value="CO dehydrogenase molybdoprotein N-domain-like"/>
    <property type="match status" value="1"/>
</dbReference>
<dbReference type="SMART" id="SM01008">
    <property type="entry name" value="Ald_Xan_dh_C"/>
    <property type="match status" value="1"/>
</dbReference>
<proteinExistence type="predicted"/>
<dbReference type="AlphaFoldDB" id="A0A7X2INX1"/>
<gene>
    <name evidence="3" type="ORF">GJ700_16580</name>
</gene>
<accession>A0A7X2INX1</accession>
<dbReference type="Proteomes" id="UP000446768">
    <property type="component" value="Unassembled WGS sequence"/>
</dbReference>
<dbReference type="Pfam" id="PF01315">
    <property type="entry name" value="Ald_Xan_dh_C"/>
    <property type="match status" value="1"/>
</dbReference>
<dbReference type="Pfam" id="PF02738">
    <property type="entry name" value="MoCoBD_1"/>
    <property type="match status" value="1"/>
</dbReference>
<dbReference type="PANTHER" id="PTHR11908">
    <property type="entry name" value="XANTHINE DEHYDROGENASE"/>
    <property type="match status" value="1"/>
</dbReference>